<feature type="domain" description="Fringe-like glycosyltransferase" evidence="14">
    <location>
        <begin position="250"/>
        <end position="349"/>
    </location>
</feature>
<organism evidence="15 16">
    <name type="scientific">Verticillium longisporum</name>
    <name type="common">Verticillium dahliae var. longisporum</name>
    <dbReference type="NCBI Taxonomy" id="100787"/>
    <lineage>
        <taxon>Eukaryota</taxon>
        <taxon>Fungi</taxon>
        <taxon>Dikarya</taxon>
        <taxon>Ascomycota</taxon>
        <taxon>Pezizomycotina</taxon>
        <taxon>Sordariomycetes</taxon>
        <taxon>Hypocreomycetidae</taxon>
        <taxon>Glomerellales</taxon>
        <taxon>Plectosphaerellaceae</taxon>
        <taxon>Verticillium</taxon>
    </lineage>
</organism>
<comment type="pathway">
    <text evidence="2">Protein modification; protein glycosylation.</text>
</comment>
<evidence type="ECO:0000256" key="2">
    <source>
        <dbReference type="ARBA" id="ARBA00004922"/>
    </source>
</evidence>
<dbReference type="FunFam" id="3.90.550.50:FF:000039">
    <property type="entry name" value="WGS project CABT00000000 data, contig 2.9"/>
    <property type="match status" value="1"/>
</dbReference>
<evidence type="ECO:0000256" key="9">
    <source>
        <dbReference type="ARBA" id="ARBA00022968"/>
    </source>
</evidence>
<feature type="compositionally biased region" description="Basic and acidic residues" evidence="12">
    <location>
        <begin position="104"/>
        <end position="124"/>
    </location>
</feature>
<keyword evidence="16" id="KW-1185">Reference proteome</keyword>
<evidence type="ECO:0000259" key="14">
    <source>
        <dbReference type="Pfam" id="PF02434"/>
    </source>
</evidence>
<evidence type="ECO:0000313" key="15">
    <source>
        <dbReference type="EMBL" id="CRK16572.1"/>
    </source>
</evidence>
<dbReference type="PANTHER" id="PTHR23033:SF40">
    <property type="entry name" value="APPLE DOMAIN-CONTAINING PROTEIN"/>
    <property type="match status" value="1"/>
</dbReference>
<evidence type="ECO:0000256" key="7">
    <source>
        <dbReference type="ARBA" id="ARBA00022692"/>
    </source>
</evidence>
<dbReference type="EMBL" id="CVQH01007779">
    <property type="protein sequence ID" value="CRK16572.1"/>
    <property type="molecule type" value="Genomic_DNA"/>
</dbReference>
<evidence type="ECO:0000256" key="11">
    <source>
        <dbReference type="ARBA" id="ARBA00023136"/>
    </source>
</evidence>
<dbReference type="GO" id="GO:0016020">
    <property type="term" value="C:membrane"/>
    <property type="evidence" value="ECO:0007669"/>
    <property type="project" value="UniProtKB-SubCell"/>
</dbReference>
<comment type="similarity">
    <text evidence="3">Belongs to the glycosyltransferase 31 family. Beta3-Gal-T subfamily.</text>
</comment>
<dbReference type="GO" id="GO:0016263">
    <property type="term" value="F:glycoprotein-N-acetylgalactosamine 3-beta-galactosyltransferase activity"/>
    <property type="evidence" value="ECO:0007669"/>
    <property type="project" value="UniProtKB-EC"/>
</dbReference>
<keyword evidence="9" id="KW-0735">Signal-anchor</keyword>
<comment type="subcellular location">
    <subcellularLocation>
        <location evidence="1">Membrane</location>
        <topology evidence="1">Single-pass type II membrane protein</topology>
    </subcellularLocation>
</comment>
<keyword evidence="5" id="KW-0328">Glycosyltransferase</keyword>
<sequence>MGWLDGRHESCMKLGAVNMLSRRALIAVSITVCALIVLALSSSRLGEWTAAGLNYKHLPPHHPAPAGHPGHPHKLPPVGDNDHVAPSDDDEAPDVIDTPIVPDTKAKEDPPNAPDTKAKEDPPKEPAANGLFFRPKDPVCDSFPDTSNILLVMKTGATEAFNRVPTQLMTMLKCVPEYFIFSDLAQTIGGYQIRDSLDTFLAAAMDGNKDFDLYRRQQACAVDQESCNKLAEDKNEGWNLDKYKNVHIAEKTFNMRPNYEWYIFVDADTYVLWPTLVQWLKRLDPRKKHYLGSVTMLHGFSFGHGGSGYIVSHAAMKEMVADHPGVANQFDTQIQQECCGDYIFARALDNTTQTRVRNTWPTINGEKPFTLPFGSDHWCHPIVTMHHMNSEEISTFWEYESRRYAAQDMPSTPPALRIKDIYYEFVKPRLRDSIDDWHNLSDDRFYFVETPGGRQFGEHEKGRVKTEELTELEKRAHLSFDDCRAACDEIPGCFQFHFDDGLCAVSWSFKMGHPIKKEEEDTKRMRSGWNLNRINAFIKQAGDCGDVKWPEVS</sequence>
<dbReference type="Proteomes" id="UP000044602">
    <property type="component" value="Unassembled WGS sequence"/>
</dbReference>
<evidence type="ECO:0000256" key="1">
    <source>
        <dbReference type="ARBA" id="ARBA00004606"/>
    </source>
</evidence>
<dbReference type="STRING" id="100787.A0A0G4L3H5"/>
<evidence type="ECO:0000256" key="8">
    <source>
        <dbReference type="ARBA" id="ARBA00022741"/>
    </source>
</evidence>
<dbReference type="GO" id="GO:0000166">
    <property type="term" value="F:nucleotide binding"/>
    <property type="evidence" value="ECO:0007669"/>
    <property type="project" value="UniProtKB-KW"/>
</dbReference>
<protein>
    <recommendedName>
        <fullName evidence="4">N-acetylgalactosaminide beta-1,3-galactosyltransferase</fullName>
        <ecNumber evidence="4">2.4.1.122</ecNumber>
    </recommendedName>
</protein>
<evidence type="ECO:0000256" key="10">
    <source>
        <dbReference type="ARBA" id="ARBA00022989"/>
    </source>
</evidence>
<dbReference type="Pfam" id="PF02434">
    <property type="entry name" value="Fringe"/>
    <property type="match status" value="1"/>
</dbReference>
<dbReference type="EC" id="2.4.1.122" evidence="4"/>
<keyword evidence="10 13" id="KW-1133">Transmembrane helix</keyword>
<feature type="region of interest" description="Disordered" evidence="12">
    <location>
        <begin position="59"/>
        <end position="135"/>
    </location>
</feature>
<dbReference type="Gene3D" id="3.90.550.50">
    <property type="match status" value="1"/>
</dbReference>
<reference evidence="15 16" key="1">
    <citation type="submission" date="2015-05" db="EMBL/GenBank/DDBJ databases">
        <authorList>
            <person name="Wang D.B."/>
            <person name="Wang M."/>
        </authorList>
    </citation>
    <scope>NUCLEOTIDE SEQUENCE [LARGE SCALE GENOMIC DNA]</scope>
    <source>
        <strain evidence="15">VL1</strain>
    </source>
</reference>
<evidence type="ECO:0000256" key="6">
    <source>
        <dbReference type="ARBA" id="ARBA00022679"/>
    </source>
</evidence>
<keyword evidence="11 13" id="KW-0472">Membrane</keyword>
<feature type="transmembrane region" description="Helical" evidence="13">
    <location>
        <begin position="20"/>
        <end position="40"/>
    </location>
</feature>
<name>A0A0G4L3H5_VERLO</name>
<accession>A0A0G4L3H5</accession>
<dbReference type="AlphaFoldDB" id="A0A0G4L3H5"/>
<dbReference type="InterPro" id="IPR026050">
    <property type="entry name" value="C1GALT1/C1GALT1_chp1"/>
</dbReference>
<evidence type="ECO:0000256" key="3">
    <source>
        <dbReference type="ARBA" id="ARBA00006462"/>
    </source>
</evidence>
<keyword evidence="6" id="KW-0808">Transferase</keyword>
<keyword evidence="8" id="KW-0547">Nucleotide-binding</keyword>
<dbReference type="PANTHER" id="PTHR23033">
    <property type="entry name" value="BETA1,3-GALACTOSYLTRANSFERASE"/>
    <property type="match status" value="1"/>
</dbReference>
<evidence type="ECO:0000256" key="5">
    <source>
        <dbReference type="ARBA" id="ARBA00022676"/>
    </source>
</evidence>
<gene>
    <name evidence="15" type="ORF">BN1708_002831</name>
</gene>
<evidence type="ECO:0000313" key="16">
    <source>
        <dbReference type="Proteomes" id="UP000044602"/>
    </source>
</evidence>
<proteinExistence type="inferred from homology"/>
<evidence type="ECO:0000256" key="4">
    <source>
        <dbReference type="ARBA" id="ARBA00012557"/>
    </source>
</evidence>
<dbReference type="InterPro" id="IPR003378">
    <property type="entry name" value="Fringe-like_glycosylTrfase"/>
</dbReference>
<keyword evidence="7 13" id="KW-0812">Transmembrane</keyword>
<evidence type="ECO:0000256" key="12">
    <source>
        <dbReference type="SAM" id="MobiDB-lite"/>
    </source>
</evidence>
<evidence type="ECO:0000256" key="13">
    <source>
        <dbReference type="SAM" id="Phobius"/>
    </source>
</evidence>